<proteinExistence type="predicted"/>
<name>A0ABP6DD74_9ACTN</name>
<gene>
    <name evidence="1" type="ORF">GCM10009863_66360</name>
</gene>
<dbReference type="EMBL" id="BAAARJ010000037">
    <property type="protein sequence ID" value="GAA2639960.1"/>
    <property type="molecule type" value="Genomic_DNA"/>
</dbReference>
<reference evidence="2" key="1">
    <citation type="journal article" date="2019" name="Int. J. Syst. Evol. Microbiol.">
        <title>The Global Catalogue of Microorganisms (GCM) 10K type strain sequencing project: providing services to taxonomists for standard genome sequencing and annotation.</title>
        <authorList>
            <consortium name="The Broad Institute Genomics Platform"/>
            <consortium name="The Broad Institute Genome Sequencing Center for Infectious Disease"/>
            <person name="Wu L."/>
            <person name="Ma J."/>
        </authorList>
    </citation>
    <scope>NUCLEOTIDE SEQUENCE [LARGE SCALE GENOMIC DNA]</scope>
    <source>
        <strain evidence="2">JCM 16373</strain>
    </source>
</reference>
<evidence type="ECO:0000313" key="1">
    <source>
        <dbReference type="EMBL" id="GAA2639960.1"/>
    </source>
</evidence>
<keyword evidence="2" id="KW-1185">Reference proteome</keyword>
<dbReference type="RefSeq" id="WP_344570785.1">
    <property type="nucleotide sequence ID" value="NZ_BAAARJ010000037.1"/>
</dbReference>
<dbReference type="Proteomes" id="UP001501447">
    <property type="component" value="Unassembled WGS sequence"/>
</dbReference>
<organism evidence="1 2">
    <name type="scientific">Streptomyces axinellae</name>
    <dbReference type="NCBI Taxonomy" id="552788"/>
    <lineage>
        <taxon>Bacteria</taxon>
        <taxon>Bacillati</taxon>
        <taxon>Actinomycetota</taxon>
        <taxon>Actinomycetes</taxon>
        <taxon>Kitasatosporales</taxon>
        <taxon>Streptomycetaceae</taxon>
        <taxon>Streptomyces</taxon>
    </lineage>
</organism>
<protein>
    <submittedName>
        <fullName evidence="1">Uncharacterized protein</fullName>
    </submittedName>
</protein>
<evidence type="ECO:0000313" key="2">
    <source>
        <dbReference type="Proteomes" id="UP001501447"/>
    </source>
</evidence>
<sequence>MGLGHEDSSLVQMAHQADEDDGVCVEVTLLVGGTQLRGRLVSEVRYCQIQADTVRRGNASPVGEAYDVLTGQARQRREERQHARATRPHLPLDPPHLIYLVEYPDWARAWCLPLDRVDAWTMDALTVDLPDA</sequence>
<comment type="caution">
    <text evidence="1">The sequence shown here is derived from an EMBL/GenBank/DDBJ whole genome shotgun (WGS) entry which is preliminary data.</text>
</comment>
<accession>A0ABP6DD74</accession>